<dbReference type="InterPro" id="IPR050922">
    <property type="entry name" value="LytR/CpsA/Psr_CW_biosynth"/>
</dbReference>
<proteinExistence type="inferred from homology"/>
<comment type="similarity">
    <text evidence="1">Belongs to the LytR/CpsA/Psr (LCP) family.</text>
</comment>
<protein>
    <submittedName>
        <fullName evidence="3">LCP family protein</fullName>
    </submittedName>
</protein>
<evidence type="ECO:0000313" key="4">
    <source>
        <dbReference type="Proteomes" id="UP000722989"/>
    </source>
</evidence>
<dbReference type="Pfam" id="PF03816">
    <property type="entry name" value="LytR_cpsA_psr"/>
    <property type="match status" value="1"/>
</dbReference>
<sequence length="368" mass="39420">MVVGTLLILSSAATLVGGRFVVSRYLGTVHQTSLLGAAAVPRPASAPLPHTQIDGPLNLLLMGIDERADDPKGGARSDSIIIVHIPASHDHAYLISIPRDSRVQIPAYPRAGYRGGTEKINAAFAYGFGFPGNRSRSDGFQLLALTIKQLTGIGFDAGAIVNFDGLRSVVDAVGGVDLCVDEETTSVHVGRDASGRPAVPYLQPPPDGRPVPVPGVRPQVYHVGCQSFTGWQALDYVRQRELIPDADYGRQRHQQQLIAALVKKVSRTGLVSDPLTTDRTMRALGSAVTFDGNGVSLADWIFMLKGIDPAAITMVKTNGGRASTQLIDGQSFEILTDTTRQMFQATRDDTLDTFIAAHPDWVTTNTTP</sequence>
<accession>A0ABX0Y449</accession>
<dbReference type="PANTHER" id="PTHR33392">
    <property type="entry name" value="POLYISOPRENYL-TEICHOIC ACID--PEPTIDOGLYCAN TEICHOIC ACID TRANSFERASE TAGU"/>
    <property type="match status" value="1"/>
</dbReference>
<gene>
    <name evidence="3" type="ORF">HC031_26060</name>
</gene>
<evidence type="ECO:0000313" key="3">
    <source>
        <dbReference type="EMBL" id="NJC73157.1"/>
    </source>
</evidence>
<dbReference type="NCBIfam" id="TIGR00350">
    <property type="entry name" value="lytR_cpsA_psr"/>
    <property type="match status" value="1"/>
</dbReference>
<dbReference type="EMBL" id="JAATVY010000026">
    <property type="protein sequence ID" value="NJC73157.1"/>
    <property type="molecule type" value="Genomic_DNA"/>
</dbReference>
<dbReference type="RefSeq" id="WP_167928066.1">
    <property type="nucleotide sequence ID" value="NZ_JAATVY010000026.1"/>
</dbReference>
<name>A0ABX0Y449_9ACTN</name>
<dbReference type="PANTHER" id="PTHR33392:SF6">
    <property type="entry name" value="POLYISOPRENYL-TEICHOIC ACID--PEPTIDOGLYCAN TEICHOIC ACID TRANSFERASE TAGU"/>
    <property type="match status" value="1"/>
</dbReference>
<organism evidence="3 4">
    <name type="scientific">Planosporangium thailandense</name>
    <dbReference type="NCBI Taxonomy" id="765197"/>
    <lineage>
        <taxon>Bacteria</taxon>
        <taxon>Bacillati</taxon>
        <taxon>Actinomycetota</taxon>
        <taxon>Actinomycetes</taxon>
        <taxon>Micromonosporales</taxon>
        <taxon>Micromonosporaceae</taxon>
        <taxon>Planosporangium</taxon>
    </lineage>
</organism>
<evidence type="ECO:0000259" key="2">
    <source>
        <dbReference type="Pfam" id="PF03816"/>
    </source>
</evidence>
<dbReference type="Proteomes" id="UP000722989">
    <property type="component" value="Unassembled WGS sequence"/>
</dbReference>
<reference evidence="3 4" key="1">
    <citation type="submission" date="2020-03" db="EMBL/GenBank/DDBJ databases">
        <title>WGS of the type strain of Planosporangium spp.</title>
        <authorList>
            <person name="Thawai C."/>
        </authorList>
    </citation>
    <scope>NUCLEOTIDE SEQUENCE [LARGE SCALE GENOMIC DNA]</scope>
    <source>
        <strain evidence="3 4">TBRC 5610</strain>
    </source>
</reference>
<evidence type="ECO:0000256" key="1">
    <source>
        <dbReference type="ARBA" id="ARBA00006068"/>
    </source>
</evidence>
<feature type="domain" description="Cell envelope-related transcriptional attenuator" evidence="2">
    <location>
        <begin position="76"/>
        <end position="266"/>
    </location>
</feature>
<keyword evidence="4" id="KW-1185">Reference proteome</keyword>
<comment type="caution">
    <text evidence="3">The sequence shown here is derived from an EMBL/GenBank/DDBJ whole genome shotgun (WGS) entry which is preliminary data.</text>
</comment>
<dbReference type="Gene3D" id="3.40.630.190">
    <property type="entry name" value="LCP protein"/>
    <property type="match status" value="1"/>
</dbReference>
<dbReference type="InterPro" id="IPR004474">
    <property type="entry name" value="LytR_CpsA_psr"/>
</dbReference>